<keyword evidence="1" id="KW-0539">Nucleus</keyword>
<dbReference type="PANTHER" id="PTHR12949:SF0">
    <property type="entry name" value="DNA-DIRECTED RNA POLYMERASE III SUBUNIT RPC3"/>
    <property type="match status" value="1"/>
</dbReference>
<comment type="similarity">
    <text evidence="1">Belongs to the RNA polymerase beta chain family.</text>
</comment>
<dbReference type="RefSeq" id="XP_003073514.1">
    <property type="nucleotide sequence ID" value="XM_003073468.1"/>
</dbReference>
<keyword evidence="4" id="KW-1185">Reference proteome</keyword>
<dbReference type="PANTHER" id="PTHR12949">
    <property type="entry name" value="RNA POLYMERASE III DNA DIRECTED -RELATED"/>
    <property type="match status" value="1"/>
</dbReference>
<reference evidence="3 4" key="2">
    <citation type="journal article" date="2012" name="Proc. Natl. Acad. Sci. U.S.A.">
        <title>Gain and loss of multiple functionally related, horizontally transferred genes in the reduced genomes of two microsporidian parasites.</title>
        <authorList>
            <person name="Pombert J.-F."/>
            <person name="Selman M."/>
            <person name="Burki F."/>
            <person name="Bardell F.T."/>
            <person name="Farinelli L."/>
            <person name="Solter L.F."/>
            <person name="Whitman D.W."/>
            <person name="Weiss L.M."/>
            <person name="Corradi N."/>
            <person name="Keeling P.J."/>
        </authorList>
    </citation>
    <scope>NUCLEOTIDE SEQUENCE [LARGE SCALE GENOMIC DNA]</scope>
    <source>
        <strain evidence="3 4">ATCC 50506</strain>
    </source>
</reference>
<dbReference type="InterPro" id="IPR039748">
    <property type="entry name" value="RPC3"/>
</dbReference>
<dbReference type="InterPro" id="IPR036388">
    <property type="entry name" value="WH-like_DNA-bd_sf"/>
</dbReference>
<dbReference type="VEuPathDB" id="MicrosporidiaDB:Eint_090240"/>
<organism evidence="3 4">
    <name type="scientific">Encephalitozoon intestinalis (strain ATCC 50506)</name>
    <name type="common">Microsporidian parasite</name>
    <name type="synonym">Septata intestinalis</name>
    <dbReference type="NCBI Taxonomy" id="876142"/>
    <lineage>
        <taxon>Eukaryota</taxon>
        <taxon>Fungi</taxon>
        <taxon>Fungi incertae sedis</taxon>
        <taxon>Microsporidia</taxon>
        <taxon>Unikaryonidae</taxon>
        <taxon>Encephalitozoon</taxon>
    </lineage>
</organism>
<sequence length="418" mass="48444">MPGLVGGILEDYGNIPQKIGFFLGKRNGSTIEYIVQNTSLTYSQVMHGLSLMIQRRLVRYFQYEKKVHYVLDVDMVYRRMYFGIYCNLIEDMFGADAAEKFMEVLIDGFSKADIFLEEKIREIIDAGMIIPIGRKEASLLVAGARDPTEWMRRARMEKEEEKTERKNRKTEEIQRFYIVDFGLLDSILINNMLLSFVRKRYLSKAEKIYRSILKCNLVSIDSIIGSFEEETSISRGDITSCIKYFSNCGLLQKSLDCSETYFKDEDSVKEILVVDILNRILSENSKEGQRIFNMMLEYKTLEDKDIVIKSLIPSYMVKKSLIMLHSKGFVVLKRTESGESKPVLQWEVNTGRASKVVREEIKEMLEVSWASVNQRWKYIGLNGDGEDEGYKALDHMLGLSLDFFILGVRNMDFKSEMF</sequence>
<comment type="function">
    <text evidence="1">DNA-dependent RNA polymerase catalyzes the transcription of DNA into RNA using the four ribonucleoside triphosphates as substrates. Specific core component of RNA polymerase III which synthesizes small RNAs, such as 5S rRNA and tRNAs.</text>
</comment>
<protein>
    <recommendedName>
        <fullName evidence="1">DNA-directed RNA polymerase III subunit RPC3</fullName>
        <shortName evidence="1">RNA polymerase III subunit C3</shortName>
    </recommendedName>
</protein>
<keyword evidence="1" id="KW-0240">DNA-directed RNA polymerase</keyword>
<reference evidence="3 4" key="1">
    <citation type="journal article" date="2010" name="Nat. Commun.">
        <title>The complete sequence of the smallest known nuclear genome from the microsporidian Encephalitozoon intestinalis.</title>
        <authorList>
            <person name="Corradi N."/>
            <person name="Pombert J.-F."/>
            <person name="Farinelli L."/>
            <person name="Didier E.S."/>
            <person name="Keeling P.J."/>
        </authorList>
    </citation>
    <scope>NUCLEOTIDE SEQUENCE [LARGE SCALE GENOMIC DNA]</scope>
    <source>
        <strain evidence="3 4">ATCC 50506</strain>
    </source>
</reference>
<dbReference type="GO" id="GO:0005666">
    <property type="term" value="C:RNA polymerase III complex"/>
    <property type="evidence" value="ECO:0007669"/>
    <property type="project" value="UniProtKB-UniRule"/>
</dbReference>
<accession>E0S972</accession>
<dbReference type="KEGG" id="ein:Eint_090240"/>
<dbReference type="Gene3D" id="1.10.10.10">
    <property type="entry name" value="Winged helix-like DNA-binding domain superfamily/Winged helix DNA-binding domain"/>
    <property type="match status" value="2"/>
</dbReference>
<evidence type="ECO:0000259" key="2">
    <source>
        <dbReference type="Pfam" id="PF08221"/>
    </source>
</evidence>
<dbReference type="HOGENOM" id="CLU_669209_0_0_1"/>
<proteinExistence type="inferred from homology"/>
<comment type="subcellular location">
    <subcellularLocation>
        <location evidence="1">Nucleus</location>
    </subcellularLocation>
</comment>
<dbReference type="AlphaFoldDB" id="E0S972"/>
<keyword evidence="1" id="KW-0804">Transcription</keyword>
<feature type="domain" description="RNA polymerase III subunit RPC82-related helix-turn-helix" evidence="2">
    <location>
        <begin position="4"/>
        <end position="62"/>
    </location>
</feature>
<evidence type="ECO:0000313" key="4">
    <source>
        <dbReference type="Proteomes" id="UP000002313"/>
    </source>
</evidence>
<dbReference type="GeneID" id="9698344"/>
<evidence type="ECO:0000313" key="3">
    <source>
        <dbReference type="EMBL" id="ADM12154.1"/>
    </source>
</evidence>
<dbReference type="InterPro" id="IPR013197">
    <property type="entry name" value="RNA_pol_III_RPC82-rel_HTH"/>
</dbReference>
<dbReference type="Pfam" id="PF08221">
    <property type="entry name" value="HTH_9"/>
    <property type="match status" value="1"/>
</dbReference>
<name>E0S972_ENCIT</name>
<dbReference type="Proteomes" id="UP000002313">
    <property type="component" value="Chromosome IX"/>
</dbReference>
<dbReference type="EMBL" id="CP001950">
    <property type="protein sequence ID" value="ADM12154.1"/>
    <property type="molecule type" value="Genomic_DNA"/>
</dbReference>
<comment type="subunit">
    <text evidence="1">Component of the RNA polymerase III (Pol III) complex consisting of 17 subunits.</text>
</comment>
<gene>
    <name evidence="3" type="ORF">Eint_090240</name>
</gene>
<dbReference type="GO" id="GO:0003697">
    <property type="term" value="F:single-stranded DNA binding"/>
    <property type="evidence" value="ECO:0007669"/>
    <property type="project" value="UniProtKB-UniRule"/>
</dbReference>
<evidence type="ECO:0000256" key="1">
    <source>
        <dbReference type="RuleBase" id="RU367076"/>
    </source>
</evidence>
<dbReference type="OrthoDB" id="2190900at2759"/>